<dbReference type="SUPFAM" id="SSF52540">
    <property type="entry name" value="P-loop containing nucleoside triphosphate hydrolases"/>
    <property type="match status" value="1"/>
</dbReference>
<dbReference type="OrthoDB" id="408512at2759"/>
<gene>
    <name evidence="1" type="ORF">OFUS_LOCUS265</name>
</gene>
<protein>
    <submittedName>
        <fullName evidence="1">Uncharacterized protein</fullName>
    </submittedName>
</protein>
<dbReference type="InterPro" id="IPR027417">
    <property type="entry name" value="P-loop_NTPase"/>
</dbReference>
<dbReference type="Proteomes" id="UP000749559">
    <property type="component" value="Unassembled WGS sequence"/>
</dbReference>
<comment type="caution">
    <text evidence="1">The sequence shown here is derived from an EMBL/GenBank/DDBJ whole genome shotgun (WGS) entry which is preliminary data.</text>
</comment>
<evidence type="ECO:0000313" key="2">
    <source>
        <dbReference type="Proteomes" id="UP000749559"/>
    </source>
</evidence>
<evidence type="ECO:0000313" key="1">
    <source>
        <dbReference type="EMBL" id="CAH1772506.1"/>
    </source>
</evidence>
<dbReference type="AlphaFoldDB" id="A0A8J1YA29"/>
<dbReference type="GO" id="GO:0008146">
    <property type="term" value="F:sulfotransferase activity"/>
    <property type="evidence" value="ECO:0007669"/>
    <property type="project" value="InterPro"/>
</dbReference>
<feature type="non-terminal residue" evidence="1">
    <location>
        <position position="1"/>
    </location>
</feature>
<keyword evidence="2" id="KW-1185">Reference proteome</keyword>
<sequence>FFTVFVVASILYALYDVMMVRRWEFTFPVDYTSITNCSRCGCIAMKKQHYIILATPRSGSTMLNYILCQHPDIGCTNEPLHNKLELLPRDLVGDSLDNIMRYLLRSVHKLDCNKVYGFKVFTDHLYEANIPLKDLIRILNKPKIILLYRKNILESFVSMKISQRTQIWNIHLDGPRRNLHLPPQNVTLTWGGYALWRSKIEKRWIEPLKEFNTYPNNMKTMVTYTDLTENRDVVIPKLVKFLGFKPQYFSPMNIKLNPESLEDKIANYGEFMAQLEKHNVSMYLDVAQMLRSIHKTNASKH</sequence>
<dbReference type="InterPro" id="IPR000863">
    <property type="entry name" value="Sulfotransferase_dom"/>
</dbReference>
<reference evidence="1" key="1">
    <citation type="submission" date="2022-03" db="EMBL/GenBank/DDBJ databases">
        <authorList>
            <person name="Martin C."/>
        </authorList>
    </citation>
    <scope>NUCLEOTIDE SEQUENCE</scope>
</reference>
<accession>A0A8J1YA29</accession>
<dbReference type="EMBL" id="CAIIXF020000001">
    <property type="protein sequence ID" value="CAH1772506.1"/>
    <property type="molecule type" value="Genomic_DNA"/>
</dbReference>
<proteinExistence type="predicted"/>
<organism evidence="1 2">
    <name type="scientific">Owenia fusiformis</name>
    <name type="common">Polychaete worm</name>
    <dbReference type="NCBI Taxonomy" id="6347"/>
    <lineage>
        <taxon>Eukaryota</taxon>
        <taxon>Metazoa</taxon>
        <taxon>Spiralia</taxon>
        <taxon>Lophotrochozoa</taxon>
        <taxon>Annelida</taxon>
        <taxon>Polychaeta</taxon>
        <taxon>Sedentaria</taxon>
        <taxon>Canalipalpata</taxon>
        <taxon>Sabellida</taxon>
        <taxon>Oweniida</taxon>
        <taxon>Oweniidae</taxon>
        <taxon>Owenia</taxon>
    </lineage>
</organism>
<name>A0A8J1YA29_OWEFU</name>
<dbReference type="Pfam" id="PF00685">
    <property type="entry name" value="Sulfotransfer_1"/>
    <property type="match status" value="1"/>
</dbReference>
<dbReference type="Gene3D" id="3.40.50.300">
    <property type="entry name" value="P-loop containing nucleotide triphosphate hydrolases"/>
    <property type="match status" value="1"/>
</dbReference>